<evidence type="ECO:0000313" key="1">
    <source>
        <dbReference type="EMBL" id="EPA04950.1"/>
    </source>
</evidence>
<name>S2E0S0_9ARCH</name>
<organism evidence="1 2">
    <name type="scientific">Candidatus Nitrosarchaeum limnium BG20</name>
    <dbReference type="NCBI Taxonomy" id="859192"/>
    <lineage>
        <taxon>Archaea</taxon>
        <taxon>Nitrososphaerota</taxon>
        <taxon>Nitrososphaeria</taxon>
        <taxon>Nitrosopumilales</taxon>
        <taxon>Nitrosopumilaceae</taxon>
        <taxon>Nitrosarchaeum</taxon>
    </lineage>
</organism>
<keyword evidence="2" id="KW-1185">Reference proteome</keyword>
<dbReference type="AlphaFoldDB" id="S2E0S0"/>
<sequence length="42" mass="4945">MFKLFKEGLAARKQVVEIVKNYLMQKMHYFALQAVTSCIQTH</sequence>
<protein>
    <submittedName>
        <fullName evidence="1">Uncharacterized protein</fullName>
    </submittedName>
</protein>
<accession>S2E0S0</accession>
<dbReference type="Proteomes" id="UP000014065">
    <property type="component" value="Unassembled WGS sequence"/>
</dbReference>
<gene>
    <name evidence="1" type="ORF">BG20_I1088</name>
</gene>
<proteinExistence type="predicted"/>
<reference evidence="1 2" key="1">
    <citation type="journal article" date="2012" name="J. Bacteriol.">
        <title>Genome Sequence of "Candidatus Nitrosoarchaeum limnia" BG20, a Low-Salinity Ammonia-Oxidizing Archaeon from the San Francisco Bay Estuary.</title>
        <authorList>
            <person name="Mosier A.C."/>
            <person name="Allen E.E."/>
            <person name="Kim M."/>
            <person name="Ferriera S."/>
            <person name="Francis C.A."/>
        </authorList>
    </citation>
    <scope>NUCLEOTIDE SEQUENCE [LARGE SCALE GENOMIC DNA]</scope>
    <source>
        <strain evidence="1 2">BG20</strain>
    </source>
</reference>
<dbReference type="EMBL" id="AHJG01000239">
    <property type="protein sequence ID" value="EPA04950.1"/>
    <property type="molecule type" value="Genomic_DNA"/>
</dbReference>
<comment type="caution">
    <text evidence="1">The sequence shown here is derived from an EMBL/GenBank/DDBJ whole genome shotgun (WGS) entry which is preliminary data.</text>
</comment>
<evidence type="ECO:0000313" key="2">
    <source>
        <dbReference type="Proteomes" id="UP000014065"/>
    </source>
</evidence>